<dbReference type="OrthoDB" id="10569387at2759"/>
<dbReference type="VEuPathDB" id="FungiDB:SPRG_18950"/>
<feature type="compositionally biased region" description="Low complexity" evidence="1">
    <location>
        <begin position="15"/>
        <end position="27"/>
    </location>
</feature>
<proteinExistence type="predicted"/>
<dbReference type="GeneID" id="24140422"/>
<evidence type="ECO:0000313" key="3">
    <source>
        <dbReference type="Proteomes" id="UP000030745"/>
    </source>
</evidence>
<keyword evidence="3" id="KW-1185">Reference proteome</keyword>
<evidence type="ECO:0000256" key="1">
    <source>
        <dbReference type="SAM" id="MobiDB-lite"/>
    </source>
</evidence>
<name>A0A067D883_SAPPC</name>
<sequence>MSSALSALQPQQGMPAPSTTAKPTATPHVATPPGFEETTSALPLERHPPSTAPAFVSSLRRSLEDNSEDENEVPLSTATGSVQRSAKPKKGHRGRSASAIARRNAISMSRLVAKHMAEHVLE</sequence>
<dbReference type="EMBL" id="KK583190">
    <property type="protein sequence ID" value="KDO34881.1"/>
    <property type="molecule type" value="Genomic_DNA"/>
</dbReference>
<gene>
    <name evidence="2" type="ORF">SPRG_18950</name>
</gene>
<dbReference type="Proteomes" id="UP000030745">
    <property type="component" value="Unassembled WGS sequence"/>
</dbReference>
<evidence type="ECO:0000313" key="2">
    <source>
        <dbReference type="EMBL" id="KDO34881.1"/>
    </source>
</evidence>
<dbReference type="AlphaFoldDB" id="A0A067D883"/>
<accession>A0A067D883</accession>
<organism evidence="2 3">
    <name type="scientific">Saprolegnia parasitica (strain CBS 223.65)</name>
    <dbReference type="NCBI Taxonomy" id="695850"/>
    <lineage>
        <taxon>Eukaryota</taxon>
        <taxon>Sar</taxon>
        <taxon>Stramenopiles</taxon>
        <taxon>Oomycota</taxon>
        <taxon>Saprolegniomycetes</taxon>
        <taxon>Saprolegniales</taxon>
        <taxon>Saprolegniaceae</taxon>
        <taxon>Saprolegnia</taxon>
    </lineage>
</organism>
<feature type="compositionally biased region" description="Polar residues" evidence="1">
    <location>
        <begin position="1"/>
        <end position="12"/>
    </location>
</feature>
<feature type="region of interest" description="Disordered" evidence="1">
    <location>
        <begin position="1"/>
        <end position="102"/>
    </location>
</feature>
<protein>
    <submittedName>
        <fullName evidence="2">Uncharacterized protein</fullName>
    </submittedName>
</protein>
<feature type="compositionally biased region" description="Basic residues" evidence="1">
    <location>
        <begin position="86"/>
        <end position="95"/>
    </location>
</feature>
<dbReference type="RefSeq" id="XP_012194817.1">
    <property type="nucleotide sequence ID" value="XM_012339427.1"/>
</dbReference>
<reference evidence="2 3" key="1">
    <citation type="journal article" date="2013" name="PLoS Genet.">
        <title>Distinctive expansion of potential virulence genes in the genome of the oomycete fish pathogen Saprolegnia parasitica.</title>
        <authorList>
            <person name="Jiang R.H."/>
            <person name="de Bruijn I."/>
            <person name="Haas B.J."/>
            <person name="Belmonte R."/>
            <person name="Lobach L."/>
            <person name="Christie J."/>
            <person name="van den Ackerveken G."/>
            <person name="Bottin A."/>
            <person name="Bulone V."/>
            <person name="Diaz-Moreno S.M."/>
            <person name="Dumas B."/>
            <person name="Fan L."/>
            <person name="Gaulin E."/>
            <person name="Govers F."/>
            <person name="Grenville-Briggs L.J."/>
            <person name="Horner N.R."/>
            <person name="Levin J.Z."/>
            <person name="Mammella M."/>
            <person name="Meijer H.J."/>
            <person name="Morris P."/>
            <person name="Nusbaum C."/>
            <person name="Oome S."/>
            <person name="Phillips A.J."/>
            <person name="van Rooyen D."/>
            <person name="Rzeszutek E."/>
            <person name="Saraiva M."/>
            <person name="Secombes C.J."/>
            <person name="Seidl M.F."/>
            <person name="Snel B."/>
            <person name="Stassen J.H."/>
            <person name="Sykes S."/>
            <person name="Tripathy S."/>
            <person name="van den Berg H."/>
            <person name="Vega-Arreguin J.C."/>
            <person name="Wawra S."/>
            <person name="Young S.K."/>
            <person name="Zeng Q."/>
            <person name="Dieguez-Uribeondo J."/>
            <person name="Russ C."/>
            <person name="Tyler B.M."/>
            <person name="van West P."/>
        </authorList>
    </citation>
    <scope>NUCLEOTIDE SEQUENCE [LARGE SCALE GENOMIC DNA]</scope>
    <source>
        <strain evidence="2 3">CBS 223.65</strain>
    </source>
</reference>
<feature type="compositionally biased region" description="Polar residues" evidence="1">
    <location>
        <begin position="74"/>
        <end position="84"/>
    </location>
</feature>
<dbReference type="KEGG" id="spar:SPRG_18950"/>